<accession>A0A915ZMR9</accession>
<evidence type="ECO:0008006" key="4">
    <source>
        <dbReference type="Google" id="ProtNLM"/>
    </source>
</evidence>
<dbReference type="AlphaFoldDB" id="A0A915ZMR9"/>
<dbReference type="GO" id="GO:0006355">
    <property type="term" value="P:regulation of DNA-templated transcription"/>
    <property type="evidence" value="ECO:0007669"/>
    <property type="project" value="InterPro"/>
</dbReference>
<organism evidence="2 3">
    <name type="scientific">Rhizophagus irregularis</name>
    <dbReference type="NCBI Taxonomy" id="588596"/>
    <lineage>
        <taxon>Eukaryota</taxon>
        <taxon>Fungi</taxon>
        <taxon>Fungi incertae sedis</taxon>
        <taxon>Mucoromycota</taxon>
        <taxon>Glomeromycotina</taxon>
        <taxon>Glomeromycetes</taxon>
        <taxon>Glomerales</taxon>
        <taxon>Glomeraceae</taxon>
        <taxon>Rhizophagus</taxon>
    </lineage>
</organism>
<protein>
    <recommendedName>
        <fullName evidence="4">Protein far1-related sequence 11-like</fullName>
    </recommendedName>
</protein>
<feature type="region of interest" description="Disordered" evidence="1">
    <location>
        <begin position="568"/>
        <end position="595"/>
    </location>
</feature>
<sequence>MAVPQEKSIIEAIETLTSNSQQSELYVGQHFISWPSAIAYVSEWCNLQGFQSRLDRSDRNNNMPAGEYRKLAIVCQHSGKYKKPLAELSLNNNIKENHKTIAKVSKTIRLGCKAHINLSRPEKNNVNQYVFVTTIVNEHCHELNSQLINYTKETALTREMIEDIKFLTLQVRLTITQQRVYLEKKYPERKIQSDILRYEIQKYRPSAKELNRDALNLYEHLLKLKKDDIRWQIFVNFDETKFSKLLGNKYSEFLSEFYNARNSLSQERFEQLFTILIEKYKQAEYLRNLYKTKTYWALCFTSTIFTAAVQSTSRVEGMNAVLKREILNSNTSLLQLAEVIHRRHKEEEKQKEFAFWKTVIPCVVDLQTASFLFPAIEALIKKYLTTPLYNLQVQEINQSVYYKCEQFELNQIDMFEQISEVIDTGFLEDLPDERKACIKSIFYHVNQREIKEIWAMFHIQLIEPRWYKNRDLDGKHEPFVFAAKFQDTELLKQPEINQEIFYLTALIQNNVDKWEQISKSTLDEKLFFGKVMGMAKKVTLKAVEKKDERIFEIFQRYLDELNDFEDELNSEIDTDDEANENSLQLQNPIKKPRKG</sequence>
<dbReference type="VEuPathDB" id="FungiDB:RhiirFUN_007867"/>
<evidence type="ECO:0000313" key="2">
    <source>
        <dbReference type="EMBL" id="CAB5380358.1"/>
    </source>
</evidence>
<comment type="caution">
    <text evidence="2">The sequence shown here is derived from an EMBL/GenBank/DDBJ whole genome shotgun (WGS) entry which is preliminary data.</text>
</comment>
<feature type="compositionally biased region" description="Acidic residues" evidence="1">
    <location>
        <begin position="568"/>
        <end position="579"/>
    </location>
</feature>
<dbReference type="OrthoDB" id="2395141at2759"/>
<name>A0A915ZMR9_9GLOM</name>
<dbReference type="EMBL" id="CAGKOT010000042">
    <property type="protein sequence ID" value="CAB5380358.1"/>
    <property type="molecule type" value="Genomic_DNA"/>
</dbReference>
<evidence type="ECO:0000256" key="1">
    <source>
        <dbReference type="SAM" id="MobiDB-lite"/>
    </source>
</evidence>
<dbReference type="PANTHER" id="PTHR31669">
    <property type="entry name" value="PROTEIN FAR1-RELATED SEQUENCE 10-RELATED"/>
    <property type="match status" value="1"/>
</dbReference>
<reference evidence="2" key="1">
    <citation type="submission" date="2020-05" db="EMBL/GenBank/DDBJ databases">
        <authorList>
            <person name="Rincon C."/>
            <person name="Sanders R I."/>
            <person name="Robbins C."/>
            <person name="Chaturvedi A."/>
        </authorList>
    </citation>
    <scope>NUCLEOTIDE SEQUENCE</scope>
    <source>
        <strain evidence="2">CHB12</strain>
    </source>
</reference>
<proteinExistence type="predicted"/>
<gene>
    <name evidence="2" type="ORF">CHRIB12_LOCUS17040</name>
</gene>
<dbReference type="VEuPathDB" id="FungiDB:RhiirFUN_007866"/>
<dbReference type="Proteomes" id="UP000684084">
    <property type="component" value="Unassembled WGS sequence"/>
</dbReference>
<dbReference type="PANTHER" id="PTHR31669:SF251">
    <property type="entry name" value="PROTEIN FAR1-RELATED SEQUENCE"/>
    <property type="match status" value="1"/>
</dbReference>
<dbReference type="InterPro" id="IPR031052">
    <property type="entry name" value="FHY3/FAR1"/>
</dbReference>
<evidence type="ECO:0000313" key="3">
    <source>
        <dbReference type="Proteomes" id="UP000684084"/>
    </source>
</evidence>